<dbReference type="OrthoDB" id="6615134at2"/>
<evidence type="ECO:0000313" key="2">
    <source>
        <dbReference type="EMBL" id="PJD66233.1"/>
    </source>
</evidence>
<dbReference type="Proteomes" id="UP000230495">
    <property type="component" value="Unassembled WGS sequence"/>
</dbReference>
<proteinExistence type="predicted"/>
<gene>
    <name evidence="2" type="ORF">B9Q37_25210</name>
</gene>
<accession>A0A2J0PCV7</accession>
<evidence type="ECO:0000256" key="1">
    <source>
        <dbReference type="SAM" id="Coils"/>
    </source>
</evidence>
<dbReference type="AlphaFoldDB" id="A0A2J0PCV7"/>
<feature type="coiled-coil region" evidence="1">
    <location>
        <begin position="71"/>
        <end position="123"/>
    </location>
</feature>
<dbReference type="EMBL" id="NEEU01000038">
    <property type="protein sequence ID" value="PJD66233.1"/>
    <property type="molecule type" value="Genomic_DNA"/>
</dbReference>
<name>A0A2J0PCV7_9ENTR</name>
<evidence type="ECO:0000313" key="3">
    <source>
        <dbReference type="Proteomes" id="UP000230495"/>
    </source>
</evidence>
<comment type="caution">
    <text evidence="2">The sequence shown here is derived from an EMBL/GenBank/DDBJ whole genome shotgun (WGS) entry which is preliminary data.</text>
</comment>
<dbReference type="RefSeq" id="WP_063409862.1">
    <property type="nucleotide sequence ID" value="NZ_JANINA010000001.1"/>
</dbReference>
<keyword evidence="1" id="KW-0175">Coiled coil</keyword>
<reference evidence="2 3" key="1">
    <citation type="journal article" date="2017" name="J. Antimicrob. Chemother.">
        <title>Characterization of the population structure, drug resistance mechanisms and plasmids of the community-associated Enterobacter cloacae complex in China.</title>
        <authorList>
            <person name="Zhou K."/>
            <person name="Yu W."/>
            <person name="Cao X."/>
            <person name="Shen P."/>
            <person name="Lu H."/>
            <person name="Luo Q."/>
            <person name="Rossen J.W.A."/>
            <person name="Xiao Y."/>
        </authorList>
    </citation>
    <scope>NUCLEOTIDE SEQUENCE [LARGE SCALE GENOMIC DNA]</scope>
    <source>
        <strain evidence="2">ECC1097</strain>
    </source>
</reference>
<sequence length="125" mass="13203">MALVEITSGNVFAGANLRKLEVGAIVEVDDATAARWKATGKAKDTDKKKGEKLFGESVPAASQPSDLLEQLAAVTKERDESLDQVAKLTDQASADKATFDEQLAAVTKRAEEAEAALAEATKKAK</sequence>
<organism evidence="2">
    <name type="scientific">Enterobacter kobei</name>
    <dbReference type="NCBI Taxonomy" id="208224"/>
    <lineage>
        <taxon>Bacteria</taxon>
        <taxon>Pseudomonadati</taxon>
        <taxon>Pseudomonadota</taxon>
        <taxon>Gammaproteobacteria</taxon>
        <taxon>Enterobacterales</taxon>
        <taxon>Enterobacteriaceae</taxon>
        <taxon>Enterobacter</taxon>
        <taxon>Enterobacter cloacae complex</taxon>
    </lineage>
</organism>
<protein>
    <submittedName>
        <fullName evidence="2">Uncharacterized protein</fullName>
    </submittedName>
</protein>